<organism evidence="1 2">
    <name type="scientific">Lachnospira intestinalis</name>
    <dbReference type="NCBI Taxonomy" id="3133158"/>
    <lineage>
        <taxon>Bacteria</taxon>
        <taxon>Bacillati</taxon>
        <taxon>Bacillota</taxon>
        <taxon>Clostridia</taxon>
        <taxon>Lachnospirales</taxon>
        <taxon>Lachnospiraceae</taxon>
        <taxon>Lachnospira</taxon>
    </lineage>
</organism>
<dbReference type="Proteomes" id="UP001546774">
    <property type="component" value="Unassembled WGS sequence"/>
</dbReference>
<comment type="caution">
    <text evidence="1">The sequence shown here is derived from an EMBL/GenBank/DDBJ whole genome shotgun (WGS) entry which is preliminary data.</text>
</comment>
<keyword evidence="2" id="KW-1185">Reference proteome</keyword>
<proteinExistence type="predicted"/>
<protein>
    <submittedName>
        <fullName evidence="1">Uncharacterized protein</fullName>
    </submittedName>
</protein>
<sequence length="82" mass="9235">MVEFALKAAQNQNGDSLALGRELRHIISMEFSFYTASDILMLSQTGSVLALVSSERIKEEDLKMILSISVFLSVRNQMIIRK</sequence>
<dbReference type="EMBL" id="JBBMFS010000004">
    <property type="protein sequence ID" value="MEQ2554677.1"/>
    <property type="molecule type" value="Genomic_DNA"/>
</dbReference>
<accession>A0ABV1H6A4</accession>
<name>A0ABV1H6A4_9FIRM</name>
<gene>
    <name evidence="1" type="ORF">WMO37_06525</name>
</gene>
<evidence type="ECO:0000313" key="2">
    <source>
        <dbReference type="Proteomes" id="UP001546774"/>
    </source>
</evidence>
<evidence type="ECO:0000313" key="1">
    <source>
        <dbReference type="EMBL" id="MEQ2554677.1"/>
    </source>
</evidence>
<reference evidence="1" key="1">
    <citation type="submission" date="2024-03" db="EMBL/GenBank/DDBJ databases">
        <title>Human intestinal bacterial collection.</title>
        <authorList>
            <person name="Pauvert C."/>
            <person name="Hitch T.C.A."/>
            <person name="Clavel T."/>
        </authorList>
    </citation>
    <scope>NUCLEOTIDE SEQUENCE [LARGE SCALE GENOMIC DNA]</scope>
    <source>
        <strain evidence="1">CLA-AA-H89B</strain>
    </source>
</reference>